<proteinExistence type="predicted"/>
<organism evidence="1 2">
    <name type="scientific">Dermacentor silvarum</name>
    <name type="common">Tick</name>
    <dbReference type="NCBI Taxonomy" id="543639"/>
    <lineage>
        <taxon>Eukaryota</taxon>
        <taxon>Metazoa</taxon>
        <taxon>Ecdysozoa</taxon>
        <taxon>Arthropoda</taxon>
        <taxon>Chelicerata</taxon>
        <taxon>Arachnida</taxon>
        <taxon>Acari</taxon>
        <taxon>Parasitiformes</taxon>
        <taxon>Ixodida</taxon>
        <taxon>Ixodoidea</taxon>
        <taxon>Ixodidae</taxon>
        <taxon>Rhipicephalinae</taxon>
        <taxon>Dermacentor</taxon>
    </lineage>
</organism>
<keyword evidence="2" id="KW-1185">Reference proteome</keyword>
<evidence type="ECO:0000313" key="1">
    <source>
        <dbReference type="EMBL" id="KAH7933117.1"/>
    </source>
</evidence>
<comment type="caution">
    <text evidence="1">The sequence shown here is derived from an EMBL/GenBank/DDBJ whole genome shotgun (WGS) entry which is preliminary data.</text>
</comment>
<gene>
    <name evidence="1" type="ORF">HPB49_008397</name>
</gene>
<accession>A0ACB8C2Q0</accession>
<dbReference type="Proteomes" id="UP000821865">
    <property type="component" value="Chromosome 9"/>
</dbReference>
<reference evidence="1" key="1">
    <citation type="submission" date="2020-05" db="EMBL/GenBank/DDBJ databases">
        <title>Large-scale comparative analyses of tick genomes elucidate their genetic diversity and vector capacities.</title>
        <authorList>
            <person name="Jia N."/>
            <person name="Wang J."/>
            <person name="Shi W."/>
            <person name="Du L."/>
            <person name="Sun Y."/>
            <person name="Zhan W."/>
            <person name="Jiang J."/>
            <person name="Wang Q."/>
            <person name="Zhang B."/>
            <person name="Ji P."/>
            <person name="Sakyi L.B."/>
            <person name="Cui X."/>
            <person name="Yuan T."/>
            <person name="Jiang B."/>
            <person name="Yang W."/>
            <person name="Lam T.T.-Y."/>
            <person name="Chang Q."/>
            <person name="Ding S."/>
            <person name="Wang X."/>
            <person name="Zhu J."/>
            <person name="Ruan X."/>
            <person name="Zhao L."/>
            <person name="Wei J."/>
            <person name="Que T."/>
            <person name="Du C."/>
            <person name="Cheng J."/>
            <person name="Dai P."/>
            <person name="Han X."/>
            <person name="Huang E."/>
            <person name="Gao Y."/>
            <person name="Liu J."/>
            <person name="Shao H."/>
            <person name="Ye R."/>
            <person name="Li L."/>
            <person name="Wei W."/>
            <person name="Wang X."/>
            <person name="Wang C."/>
            <person name="Yang T."/>
            <person name="Huo Q."/>
            <person name="Li W."/>
            <person name="Guo W."/>
            <person name="Chen H."/>
            <person name="Zhou L."/>
            <person name="Ni X."/>
            <person name="Tian J."/>
            <person name="Zhou Y."/>
            <person name="Sheng Y."/>
            <person name="Liu T."/>
            <person name="Pan Y."/>
            <person name="Xia L."/>
            <person name="Li J."/>
            <person name="Zhao F."/>
            <person name="Cao W."/>
        </authorList>
    </citation>
    <scope>NUCLEOTIDE SEQUENCE</scope>
    <source>
        <strain evidence="1">Dsil-2018</strain>
    </source>
</reference>
<sequence length="156" mass="17910">MAKRHPSAVLGCKSADWENETTRHRLPYDDALRNAWLERIGVSAESKRNVDLRVCGRHFRAEEYRHDPRLLQELGCGLTPRLRPNALPTLFLPKRPWVYGPVELASANGKDPTADASVVPPLAFDRHIQPRTRTAHTSENQNLVTTFREERKFMVF</sequence>
<name>A0ACB8C2Q0_DERSI</name>
<dbReference type="EMBL" id="CM023478">
    <property type="protein sequence ID" value="KAH7933117.1"/>
    <property type="molecule type" value="Genomic_DNA"/>
</dbReference>
<evidence type="ECO:0000313" key="2">
    <source>
        <dbReference type="Proteomes" id="UP000821865"/>
    </source>
</evidence>
<protein>
    <submittedName>
        <fullName evidence="1">Uncharacterized protein</fullName>
    </submittedName>
</protein>